<dbReference type="Pfam" id="PF00350">
    <property type="entry name" value="Dynamin_N"/>
    <property type="match status" value="1"/>
</dbReference>
<keyword evidence="3" id="KW-1185">Reference proteome</keyword>
<dbReference type="GO" id="GO:0005525">
    <property type="term" value="F:GTP binding"/>
    <property type="evidence" value="ECO:0007669"/>
    <property type="project" value="InterPro"/>
</dbReference>
<dbReference type="InterPro" id="IPR027417">
    <property type="entry name" value="P-loop_NTPase"/>
</dbReference>
<dbReference type="GO" id="GO:0031623">
    <property type="term" value="P:receptor internalization"/>
    <property type="evidence" value="ECO:0007669"/>
    <property type="project" value="TreeGrafter"/>
</dbReference>
<dbReference type="GO" id="GO:0005737">
    <property type="term" value="C:cytoplasm"/>
    <property type="evidence" value="ECO:0007669"/>
    <property type="project" value="TreeGrafter"/>
</dbReference>
<dbReference type="GO" id="GO:0005886">
    <property type="term" value="C:plasma membrane"/>
    <property type="evidence" value="ECO:0007669"/>
    <property type="project" value="TreeGrafter"/>
</dbReference>
<dbReference type="SMART" id="SM00053">
    <property type="entry name" value="DYNc"/>
    <property type="match status" value="1"/>
</dbReference>
<dbReference type="Proteomes" id="UP000799118">
    <property type="component" value="Unassembled WGS sequence"/>
</dbReference>
<gene>
    <name evidence="2" type="ORF">BT96DRAFT_42598</name>
</gene>
<protein>
    <recommendedName>
        <fullName evidence="1">Dynamin-type G domain-containing protein</fullName>
    </recommendedName>
</protein>
<dbReference type="Gene3D" id="3.40.50.300">
    <property type="entry name" value="P-loop containing nucleotide triphosphate hydrolases"/>
    <property type="match status" value="1"/>
</dbReference>
<dbReference type="GO" id="GO:0003924">
    <property type="term" value="F:GTPase activity"/>
    <property type="evidence" value="ECO:0007669"/>
    <property type="project" value="InterPro"/>
</dbReference>
<dbReference type="GO" id="GO:0008017">
    <property type="term" value="F:microtubule binding"/>
    <property type="evidence" value="ECO:0007669"/>
    <property type="project" value="TreeGrafter"/>
</dbReference>
<proteinExistence type="predicted"/>
<dbReference type="PANTHER" id="PTHR11566">
    <property type="entry name" value="DYNAMIN"/>
    <property type="match status" value="1"/>
</dbReference>
<dbReference type="InterPro" id="IPR030381">
    <property type="entry name" value="G_DYNAMIN_dom"/>
</dbReference>
<feature type="domain" description="Dynamin-type G" evidence="1">
    <location>
        <begin position="32"/>
        <end position="230"/>
    </location>
</feature>
<evidence type="ECO:0000313" key="2">
    <source>
        <dbReference type="EMBL" id="KAE9398133.1"/>
    </source>
</evidence>
<dbReference type="SUPFAM" id="SSF52540">
    <property type="entry name" value="P-loop containing nucleoside triphosphate hydrolases"/>
    <property type="match status" value="1"/>
</dbReference>
<dbReference type="InterPro" id="IPR001401">
    <property type="entry name" value="Dynamin_GTPase"/>
</dbReference>
<dbReference type="InterPro" id="IPR045063">
    <property type="entry name" value="Dynamin_N"/>
</dbReference>
<evidence type="ECO:0000313" key="3">
    <source>
        <dbReference type="Proteomes" id="UP000799118"/>
    </source>
</evidence>
<accession>A0A6A4HJG9</accession>
<dbReference type="PROSITE" id="PS51718">
    <property type="entry name" value="G_DYNAMIN_2"/>
    <property type="match status" value="1"/>
</dbReference>
<name>A0A6A4HJG9_9AGAR</name>
<dbReference type="AlphaFoldDB" id="A0A6A4HJG9"/>
<evidence type="ECO:0000259" key="1">
    <source>
        <dbReference type="PROSITE" id="PS51718"/>
    </source>
</evidence>
<organism evidence="2 3">
    <name type="scientific">Gymnopus androsaceus JB14</name>
    <dbReference type="NCBI Taxonomy" id="1447944"/>
    <lineage>
        <taxon>Eukaryota</taxon>
        <taxon>Fungi</taxon>
        <taxon>Dikarya</taxon>
        <taxon>Basidiomycota</taxon>
        <taxon>Agaricomycotina</taxon>
        <taxon>Agaricomycetes</taxon>
        <taxon>Agaricomycetidae</taxon>
        <taxon>Agaricales</taxon>
        <taxon>Marasmiineae</taxon>
        <taxon>Omphalotaceae</taxon>
        <taxon>Gymnopus</taxon>
    </lineage>
</organism>
<dbReference type="InterPro" id="IPR022812">
    <property type="entry name" value="Dynamin"/>
</dbReference>
<dbReference type="EMBL" id="ML769487">
    <property type="protein sequence ID" value="KAE9398133.1"/>
    <property type="molecule type" value="Genomic_DNA"/>
</dbReference>
<dbReference type="PANTHER" id="PTHR11566:SF131">
    <property type="entry name" value="GTPASE, PUTATIVE (AFU_ORTHOLOGUE AFUA_6G07630)-RELATED"/>
    <property type="match status" value="1"/>
</dbReference>
<dbReference type="PRINTS" id="PR00195">
    <property type="entry name" value="DYNAMIN"/>
</dbReference>
<dbReference type="GO" id="GO:0005874">
    <property type="term" value="C:microtubule"/>
    <property type="evidence" value="ECO:0007669"/>
    <property type="project" value="TreeGrafter"/>
</dbReference>
<sequence>MTSDLSNTLYASRRKELLALINQLRAVGAQSDLDLPRITVIGNQSAGKSSVVEAISGITVPRDAGTCTRCPMECRLLSSTGPWTCQISIREEFDRGGNRLREVFETPFGGTITDKSQVELALRRAQFAVLNPGIPQKDILNASPEKLKTMATQKSMPFSKNVVCVDLEGPELTDLSFIDLPGLIQNAEPNVVQLVEDMVVSHIGGNSLILIALPMTDDIEIRKLFFSRRR</sequence>
<dbReference type="OrthoDB" id="5061070at2759"/>
<reference evidence="2" key="1">
    <citation type="journal article" date="2019" name="Environ. Microbiol.">
        <title>Fungal ecological strategies reflected in gene transcription - a case study of two litter decomposers.</title>
        <authorList>
            <person name="Barbi F."/>
            <person name="Kohler A."/>
            <person name="Barry K."/>
            <person name="Baskaran P."/>
            <person name="Daum C."/>
            <person name="Fauchery L."/>
            <person name="Ihrmark K."/>
            <person name="Kuo A."/>
            <person name="LaButti K."/>
            <person name="Lipzen A."/>
            <person name="Morin E."/>
            <person name="Grigoriev I.V."/>
            <person name="Henrissat B."/>
            <person name="Lindahl B."/>
            <person name="Martin F."/>
        </authorList>
    </citation>
    <scope>NUCLEOTIDE SEQUENCE</scope>
    <source>
        <strain evidence="2">JB14</strain>
    </source>
</reference>